<feature type="transmembrane region" description="Helical" evidence="1">
    <location>
        <begin position="80"/>
        <end position="99"/>
    </location>
</feature>
<organism evidence="2 3">
    <name type="scientific">Daphnia magna</name>
    <dbReference type="NCBI Taxonomy" id="35525"/>
    <lineage>
        <taxon>Eukaryota</taxon>
        <taxon>Metazoa</taxon>
        <taxon>Ecdysozoa</taxon>
        <taxon>Arthropoda</taxon>
        <taxon>Crustacea</taxon>
        <taxon>Branchiopoda</taxon>
        <taxon>Diplostraca</taxon>
        <taxon>Cladocera</taxon>
        <taxon>Anomopoda</taxon>
        <taxon>Daphniidae</taxon>
        <taxon>Daphnia</taxon>
    </lineage>
</organism>
<protein>
    <submittedName>
        <fullName evidence="2">Uncharacterized protein</fullName>
    </submittedName>
</protein>
<feature type="non-terminal residue" evidence="2">
    <location>
        <position position="100"/>
    </location>
</feature>
<dbReference type="Proteomes" id="UP000076858">
    <property type="component" value="Unassembled WGS sequence"/>
</dbReference>
<reference evidence="2 3" key="1">
    <citation type="submission" date="2016-03" db="EMBL/GenBank/DDBJ databases">
        <title>EvidentialGene: Evidence-directed Construction of Genes on Genomes.</title>
        <authorList>
            <person name="Gilbert D.G."/>
            <person name="Choi J.-H."/>
            <person name="Mockaitis K."/>
            <person name="Colbourne J."/>
            <person name="Pfrender M."/>
        </authorList>
    </citation>
    <scope>NUCLEOTIDE SEQUENCE [LARGE SCALE GENOMIC DNA]</scope>
    <source>
        <strain evidence="2 3">Xinb3</strain>
        <tissue evidence="2">Complete organism</tissue>
    </source>
</reference>
<keyword evidence="3" id="KW-1185">Reference proteome</keyword>
<evidence type="ECO:0000256" key="1">
    <source>
        <dbReference type="SAM" id="Phobius"/>
    </source>
</evidence>
<comment type="caution">
    <text evidence="2">The sequence shown here is derived from an EMBL/GenBank/DDBJ whole genome shotgun (WGS) entry which is preliminary data.</text>
</comment>
<proteinExistence type="predicted"/>
<dbReference type="EMBL" id="LRGB01018431">
    <property type="protein sequence ID" value="KZR98093.1"/>
    <property type="molecule type" value="Genomic_DNA"/>
</dbReference>
<dbReference type="AlphaFoldDB" id="A0A162CR69"/>
<name>A0A162CR69_9CRUS</name>
<feature type="transmembrane region" description="Helical" evidence="1">
    <location>
        <begin position="42"/>
        <end position="68"/>
    </location>
</feature>
<keyword evidence="1" id="KW-0472">Membrane</keyword>
<sequence>MFLQFTSEVFLAHHHSFHIEGPFCPPAFCFYSWAVFPTGFSFSFFCFCFFFAGFLSYFFVFFFLYRVARQPFFPCRPIRPGPSVLFFCVGCFANQLLFFG</sequence>
<gene>
    <name evidence="2" type="ORF">APZ42_006651</name>
</gene>
<keyword evidence="1" id="KW-0812">Transmembrane</keyword>
<accession>A0A162CR69</accession>
<evidence type="ECO:0000313" key="3">
    <source>
        <dbReference type="Proteomes" id="UP000076858"/>
    </source>
</evidence>
<evidence type="ECO:0000313" key="2">
    <source>
        <dbReference type="EMBL" id="KZR98093.1"/>
    </source>
</evidence>
<keyword evidence="1" id="KW-1133">Transmembrane helix</keyword>